<dbReference type="EMBL" id="JAQQWK010000013">
    <property type="protein sequence ID" value="KAK8017680.1"/>
    <property type="molecule type" value="Genomic_DNA"/>
</dbReference>
<organism evidence="1 2">
    <name type="scientific">Apiospora rasikravindrae</name>
    <dbReference type="NCBI Taxonomy" id="990691"/>
    <lineage>
        <taxon>Eukaryota</taxon>
        <taxon>Fungi</taxon>
        <taxon>Dikarya</taxon>
        <taxon>Ascomycota</taxon>
        <taxon>Pezizomycotina</taxon>
        <taxon>Sordariomycetes</taxon>
        <taxon>Xylariomycetidae</taxon>
        <taxon>Amphisphaeriales</taxon>
        <taxon>Apiosporaceae</taxon>
        <taxon>Apiospora</taxon>
    </lineage>
</organism>
<keyword evidence="2" id="KW-1185">Reference proteome</keyword>
<proteinExistence type="predicted"/>
<protein>
    <submittedName>
        <fullName evidence="1">Uncharacterized protein</fullName>
    </submittedName>
</protein>
<gene>
    <name evidence="1" type="ORF">PG993_014006</name>
</gene>
<evidence type="ECO:0000313" key="2">
    <source>
        <dbReference type="Proteomes" id="UP001444661"/>
    </source>
</evidence>
<sequence>MARKLWKTIVDIAALLDAEGGDIDWTLFRVGFLGDGPCMKVVEGYVGDGTVRMYVRRADVAKWTLAQAGRDTPGFVRERPGIPSVKA</sequence>
<name>A0ABR1RRT6_9PEZI</name>
<reference evidence="1 2" key="1">
    <citation type="submission" date="2023-01" db="EMBL/GenBank/DDBJ databases">
        <title>Analysis of 21 Apiospora genomes using comparative genomics revels a genus with tremendous synthesis potential of carbohydrate active enzymes and secondary metabolites.</title>
        <authorList>
            <person name="Sorensen T."/>
        </authorList>
    </citation>
    <scope>NUCLEOTIDE SEQUENCE [LARGE SCALE GENOMIC DNA]</scope>
    <source>
        <strain evidence="1 2">CBS 33761</strain>
    </source>
</reference>
<comment type="caution">
    <text evidence="1">The sequence shown here is derived from an EMBL/GenBank/DDBJ whole genome shotgun (WGS) entry which is preliminary data.</text>
</comment>
<dbReference type="Proteomes" id="UP001444661">
    <property type="component" value="Unassembled WGS sequence"/>
</dbReference>
<accession>A0ABR1RRT6</accession>
<evidence type="ECO:0000313" key="1">
    <source>
        <dbReference type="EMBL" id="KAK8017680.1"/>
    </source>
</evidence>